<evidence type="ECO:0000313" key="1">
    <source>
        <dbReference type="EMBL" id="MBC8610166.1"/>
    </source>
</evidence>
<comment type="caution">
    <text evidence="1">The sequence shown here is derived from an EMBL/GenBank/DDBJ whole genome shotgun (WGS) entry which is preliminary data.</text>
</comment>
<gene>
    <name evidence="1" type="ORF">H8702_03375</name>
</gene>
<dbReference type="AlphaFoldDB" id="A0A8J6TR35"/>
<organism evidence="1 2">
    <name type="scientific">Massiliimalia timonensis</name>
    <dbReference type="NCBI Taxonomy" id="1987501"/>
    <lineage>
        <taxon>Bacteria</taxon>
        <taxon>Bacillati</taxon>
        <taxon>Bacillota</taxon>
        <taxon>Clostridia</taxon>
        <taxon>Eubacteriales</taxon>
        <taxon>Oscillospiraceae</taxon>
        <taxon>Massiliimalia</taxon>
    </lineage>
</organism>
<protein>
    <submittedName>
        <fullName evidence="1">Uncharacterized protein</fullName>
    </submittedName>
</protein>
<dbReference type="Proteomes" id="UP000632659">
    <property type="component" value="Unassembled WGS sequence"/>
</dbReference>
<accession>A0A8J6TR35</accession>
<name>A0A8J6TR35_9FIRM</name>
<keyword evidence="2" id="KW-1185">Reference proteome</keyword>
<evidence type="ECO:0000313" key="2">
    <source>
        <dbReference type="Proteomes" id="UP000632659"/>
    </source>
</evidence>
<proteinExistence type="predicted"/>
<dbReference type="RefSeq" id="WP_093988572.1">
    <property type="nucleotide sequence ID" value="NZ_FYDD01000003.1"/>
</dbReference>
<dbReference type="OrthoDB" id="1919300at2"/>
<sequence length="69" mass="8138">MKLFGNKIDPCCCYCEFSVPSHDDQMVFCQKRGIVAPYFSCRHYQYAPLKRVPRRNQALPNYDPEDFSL</sequence>
<dbReference type="EMBL" id="JACRTL010000001">
    <property type="protein sequence ID" value="MBC8610166.1"/>
    <property type="molecule type" value="Genomic_DNA"/>
</dbReference>
<reference evidence="1" key="1">
    <citation type="submission" date="2020-08" db="EMBL/GenBank/DDBJ databases">
        <title>Genome public.</title>
        <authorList>
            <person name="Liu C."/>
            <person name="Sun Q."/>
        </authorList>
    </citation>
    <scope>NUCLEOTIDE SEQUENCE</scope>
    <source>
        <strain evidence="1">NSJ-15</strain>
    </source>
</reference>